<evidence type="ECO:0000256" key="4">
    <source>
        <dbReference type="PROSITE-ProRule" id="PRU00134"/>
    </source>
</evidence>
<name>A0ABM1SCG4_LIMPO</name>
<dbReference type="GeneID" id="111083001"/>
<dbReference type="PROSITE" id="PS01360">
    <property type="entry name" value="ZF_MYND_1"/>
    <property type="match status" value="1"/>
</dbReference>
<dbReference type="InterPro" id="IPR002893">
    <property type="entry name" value="Znf_MYND"/>
</dbReference>
<evidence type="ECO:0000313" key="7">
    <source>
        <dbReference type="RefSeq" id="XP_022241319.1"/>
    </source>
</evidence>
<dbReference type="Gene3D" id="6.10.140.2220">
    <property type="match status" value="1"/>
</dbReference>
<reference evidence="7" key="1">
    <citation type="submission" date="2025-08" db="UniProtKB">
        <authorList>
            <consortium name="RefSeq"/>
        </authorList>
    </citation>
    <scope>IDENTIFICATION</scope>
    <source>
        <tissue evidence="7">Muscle</tissue>
    </source>
</reference>
<keyword evidence="1" id="KW-0479">Metal-binding</keyword>
<organism evidence="6 7">
    <name type="scientific">Limulus polyphemus</name>
    <name type="common">Atlantic horseshoe crab</name>
    <dbReference type="NCBI Taxonomy" id="6850"/>
    <lineage>
        <taxon>Eukaryota</taxon>
        <taxon>Metazoa</taxon>
        <taxon>Ecdysozoa</taxon>
        <taxon>Arthropoda</taxon>
        <taxon>Chelicerata</taxon>
        <taxon>Merostomata</taxon>
        <taxon>Xiphosura</taxon>
        <taxon>Limulidae</taxon>
        <taxon>Limulus</taxon>
    </lineage>
</organism>
<evidence type="ECO:0000313" key="6">
    <source>
        <dbReference type="Proteomes" id="UP000694941"/>
    </source>
</evidence>
<keyword evidence="2 4" id="KW-0863">Zinc-finger</keyword>
<evidence type="ECO:0000259" key="5">
    <source>
        <dbReference type="PROSITE" id="PS50865"/>
    </source>
</evidence>
<evidence type="ECO:0000256" key="2">
    <source>
        <dbReference type="ARBA" id="ARBA00022771"/>
    </source>
</evidence>
<evidence type="ECO:0000256" key="3">
    <source>
        <dbReference type="ARBA" id="ARBA00022833"/>
    </source>
</evidence>
<dbReference type="PROSITE" id="PS50865">
    <property type="entry name" value="ZF_MYND_2"/>
    <property type="match status" value="1"/>
</dbReference>
<sequence>MFCQLQNIAQRNQEAFILLIQWIILNMANAGMSKHETKSEIAKTSRLRNTLHFPVFSKLPWDNTPSFEYYALKNCILTPNRHWCFIGEVHAKPLLLLRQSVWVRDLEGNDNIHVAFYPETGTFDYSDLKVGNTLCVRYAERHHFLDFTAGLRLEQLDFVMVIPTSLKTLLEISDFSPEANNTYCWICGISKSEKKLLKCGKCNVAKYCSKDCQISDWKRRHNEWCQAIPGYKKLVDIDSDVTENNFDYKAFR</sequence>
<proteinExistence type="predicted"/>
<protein>
    <submittedName>
        <fullName evidence="7">Uncharacterized protein LOC111083001 isoform X1</fullName>
    </submittedName>
</protein>
<feature type="domain" description="MYND-type" evidence="5">
    <location>
        <begin position="184"/>
        <end position="225"/>
    </location>
</feature>
<keyword evidence="6" id="KW-1185">Reference proteome</keyword>
<evidence type="ECO:0000256" key="1">
    <source>
        <dbReference type="ARBA" id="ARBA00022723"/>
    </source>
</evidence>
<dbReference type="SUPFAM" id="SSF144232">
    <property type="entry name" value="HIT/MYND zinc finger-like"/>
    <property type="match status" value="1"/>
</dbReference>
<accession>A0ABM1SCG4</accession>
<keyword evidence="3" id="KW-0862">Zinc</keyword>
<dbReference type="Proteomes" id="UP000694941">
    <property type="component" value="Unplaced"/>
</dbReference>
<gene>
    <name evidence="7" type="primary">LOC111083001</name>
</gene>
<dbReference type="Pfam" id="PF01753">
    <property type="entry name" value="zf-MYND"/>
    <property type="match status" value="1"/>
</dbReference>
<dbReference type="RefSeq" id="XP_022241319.1">
    <property type="nucleotide sequence ID" value="XM_022385611.1"/>
</dbReference>